<name>T0XSS1_9ZZZZ</name>
<dbReference type="GO" id="GO:0005524">
    <property type="term" value="F:ATP binding"/>
    <property type="evidence" value="ECO:0007669"/>
    <property type="project" value="UniProtKB-KW"/>
</dbReference>
<keyword evidence="4" id="KW-0547">Nucleotide-binding</keyword>
<dbReference type="GO" id="GO:0004823">
    <property type="term" value="F:leucine-tRNA ligase activity"/>
    <property type="evidence" value="ECO:0007669"/>
    <property type="project" value="UniProtKB-EC"/>
</dbReference>
<feature type="domain" description="Aminoacyl-tRNA synthetase class Ia" evidence="9">
    <location>
        <begin position="7"/>
        <end position="136"/>
    </location>
</feature>
<evidence type="ECO:0000256" key="1">
    <source>
        <dbReference type="ARBA" id="ARBA00005594"/>
    </source>
</evidence>
<dbReference type="InterPro" id="IPR004493">
    <property type="entry name" value="Leu-tRNA-synth_Ia_arc/euk"/>
</dbReference>
<evidence type="ECO:0000256" key="3">
    <source>
        <dbReference type="ARBA" id="ARBA00022598"/>
    </source>
</evidence>
<keyword evidence="6" id="KW-0648">Protein biosynthesis</keyword>
<dbReference type="AlphaFoldDB" id="T0XSS1"/>
<protein>
    <recommendedName>
        <fullName evidence="2">leucine--tRNA ligase</fullName>
        <ecNumber evidence="2">6.1.1.4</ecNumber>
    </recommendedName>
    <alternativeName>
        <fullName evidence="8">Leucyl-tRNA synthetase</fullName>
    </alternativeName>
</protein>
<evidence type="ECO:0000256" key="8">
    <source>
        <dbReference type="ARBA" id="ARBA00030520"/>
    </source>
</evidence>
<dbReference type="SUPFAM" id="SSF52374">
    <property type="entry name" value="Nucleotidylyl transferase"/>
    <property type="match status" value="1"/>
</dbReference>
<evidence type="ECO:0000259" key="9">
    <source>
        <dbReference type="Pfam" id="PF00133"/>
    </source>
</evidence>
<evidence type="ECO:0000256" key="4">
    <source>
        <dbReference type="ARBA" id="ARBA00022741"/>
    </source>
</evidence>
<dbReference type="InterPro" id="IPR002300">
    <property type="entry name" value="aa-tRNA-synth_Ia"/>
</dbReference>
<organism evidence="10">
    <name type="scientific">mine drainage metagenome</name>
    <dbReference type="NCBI Taxonomy" id="410659"/>
    <lineage>
        <taxon>unclassified sequences</taxon>
        <taxon>metagenomes</taxon>
        <taxon>ecological metagenomes</taxon>
    </lineage>
</organism>
<reference evidence="10" key="1">
    <citation type="submission" date="2013-08" db="EMBL/GenBank/DDBJ databases">
        <authorList>
            <person name="Mendez C."/>
            <person name="Richter M."/>
            <person name="Ferrer M."/>
            <person name="Sanchez J."/>
        </authorList>
    </citation>
    <scope>NUCLEOTIDE SEQUENCE</scope>
</reference>
<dbReference type="Pfam" id="PF00133">
    <property type="entry name" value="tRNA-synt_1"/>
    <property type="match status" value="1"/>
</dbReference>
<comment type="similarity">
    <text evidence="1">Belongs to the class-I aminoacyl-tRNA synthetase family.</text>
</comment>
<dbReference type="PANTHER" id="PTHR45794:SF1">
    <property type="entry name" value="LEUCINE--TRNA LIGASE, CYTOPLASMIC"/>
    <property type="match status" value="1"/>
</dbReference>
<dbReference type="EMBL" id="AUZX01016344">
    <property type="protein sequence ID" value="EQD25896.1"/>
    <property type="molecule type" value="Genomic_DNA"/>
</dbReference>
<evidence type="ECO:0000256" key="2">
    <source>
        <dbReference type="ARBA" id="ARBA00013164"/>
    </source>
</evidence>
<gene>
    <name evidence="10" type="ORF">B1A_22102</name>
</gene>
<dbReference type="EC" id="6.1.1.4" evidence="2"/>
<dbReference type="InterPro" id="IPR001412">
    <property type="entry name" value="aa-tRNA-synth_I_CS"/>
</dbReference>
<evidence type="ECO:0000256" key="6">
    <source>
        <dbReference type="ARBA" id="ARBA00022917"/>
    </source>
</evidence>
<accession>T0XSS1</accession>
<proteinExistence type="inferred from homology"/>
<evidence type="ECO:0000256" key="5">
    <source>
        <dbReference type="ARBA" id="ARBA00022840"/>
    </source>
</evidence>
<reference evidence="10" key="2">
    <citation type="journal article" date="2014" name="ISME J.">
        <title>Microbial stratification in low pH oxic and suboxic macroscopic growths along an acid mine drainage.</title>
        <authorList>
            <person name="Mendez-Garcia C."/>
            <person name="Mesa V."/>
            <person name="Sprenger R.R."/>
            <person name="Richter M."/>
            <person name="Diez M.S."/>
            <person name="Solano J."/>
            <person name="Bargiela R."/>
            <person name="Golyshina O.V."/>
            <person name="Manteca A."/>
            <person name="Ramos J.L."/>
            <person name="Gallego J.R."/>
            <person name="Llorente I."/>
            <person name="Martins Dos Santos V.A."/>
            <person name="Jensen O.N."/>
            <person name="Pelaez A.I."/>
            <person name="Sanchez J."/>
            <person name="Ferrer M."/>
        </authorList>
    </citation>
    <scope>NUCLEOTIDE SEQUENCE</scope>
</reference>
<comment type="caution">
    <text evidence="10">The sequence shown here is derived from an EMBL/GenBank/DDBJ whole genome shotgun (WGS) entry which is preliminary data.</text>
</comment>
<sequence length="140" mass="15918">MWTARRGFSIVFAWPTTSGTLHVGHARSYTIPDIIARYKRKQGYDVFFPIGFHATGVDSINIFEKIGKNPNEGRLYGLSTEDLAGITSAYDLERLFEQKDLEVFERAGLTLNYETRVSTIDKAYGRFIGWQFSKLKAAEP</sequence>
<keyword evidence="3" id="KW-0436">Ligase</keyword>
<dbReference type="PROSITE" id="PS00178">
    <property type="entry name" value="AA_TRNA_LIGASE_I"/>
    <property type="match status" value="1"/>
</dbReference>
<keyword evidence="7 10" id="KW-0030">Aminoacyl-tRNA synthetase</keyword>
<evidence type="ECO:0000256" key="7">
    <source>
        <dbReference type="ARBA" id="ARBA00023146"/>
    </source>
</evidence>
<dbReference type="PANTHER" id="PTHR45794">
    <property type="entry name" value="LEUCYL-TRNA SYNTHETASE"/>
    <property type="match status" value="1"/>
</dbReference>
<keyword evidence="5" id="KW-0067">ATP-binding</keyword>
<dbReference type="InterPro" id="IPR014729">
    <property type="entry name" value="Rossmann-like_a/b/a_fold"/>
</dbReference>
<dbReference type="GO" id="GO:0006429">
    <property type="term" value="P:leucyl-tRNA aminoacylation"/>
    <property type="evidence" value="ECO:0007669"/>
    <property type="project" value="InterPro"/>
</dbReference>
<dbReference type="Gene3D" id="3.40.50.620">
    <property type="entry name" value="HUPs"/>
    <property type="match status" value="1"/>
</dbReference>
<evidence type="ECO:0000313" key="10">
    <source>
        <dbReference type="EMBL" id="EQD25896.1"/>
    </source>
</evidence>